<protein>
    <submittedName>
        <fullName evidence="8">Related to COP9 signalosome complex subunit 1</fullName>
    </submittedName>
</protein>
<evidence type="ECO:0000256" key="4">
    <source>
        <dbReference type="ARBA" id="ARBA00022490"/>
    </source>
</evidence>
<evidence type="ECO:0000259" key="7">
    <source>
        <dbReference type="PROSITE" id="PS50250"/>
    </source>
</evidence>
<dbReference type="Pfam" id="PF01399">
    <property type="entry name" value="PCI"/>
    <property type="match status" value="1"/>
</dbReference>
<evidence type="ECO:0000256" key="6">
    <source>
        <dbReference type="ARBA" id="ARBA00023242"/>
    </source>
</evidence>
<dbReference type="FunCoup" id="G4TRE3">
    <property type="interactions" value="529"/>
</dbReference>
<keyword evidence="5" id="KW-0736">Signalosome</keyword>
<accession>G4TRE3</accession>
<dbReference type="PANTHER" id="PTHR14145:SF2">
    <property type="entry name" value="COP9 SIGNALOSOME COMPLEX SUBUNIT 1"/>
    <property type="match status" value="1"/>
</dbReference>
<dbReference type="EMBL" id="CAFZ01000260">
    <property type="protein sequence ID" value="CCA73886.1"/>
    <property type="molecule type" value="Genomic_DNA"/>
</dbReference>
<dbReference type="SUPFAM" id="SSF46785">
    <property type="entry name" value="Winged helix' DNA-binding domain"/>
    <property type="match status" value="1"/>
</dbReference>
<dbReference type="PANTHER" id="PTHR14145">
    <property type="entry name" value="26S PROTESOME SUBUNIT 6"/>
    <property type="match status" value="1"/>
</dbReference>
<dbReference type="InterPro" id="IPR036390">
    <property type="entry name" value="WH_DNA-bd_sf"/>
</dbReference>
<evidence type="ECO:0000256" key="2">
    <source>
        <dbReference type="ARBA" id="ARBA00004496"/>
    </source>
</evidence>
<evidence type="ECO:0000256" key="1">
    <source>
        <dbReference type="ARBA" id="ARBA00004123"/>
    </source>
</evidence>
<dbReference type="InterPro" id="IPR019585">
    <property type="entry name" value="Rpn7/CSN1"/>
</dbReference>
<dbReference type="AlphaFoldDB" id="G4TRE3"/>
<gene>
    <name evidence="8" type="ORF">PIIN_07839</name>
</gene>
<evidence type="ECO:0000256" key="3">
    <source>
        <dbReference type="ARBA" id="ARBA00008793"/>
    </source>
</evidence>
<dbReference type="PROSITE" id="PS50250">
    <property type="entry name" value="PCI"/>
    <property type="match status" value="1"/>
</dbReference>
<comment type="subcellular location">
    <subcellularLocation>
        <location evidence="2">Cytoplasm</location>
    </subcellularLocation>
    <subcellularLocation>
        <location evidence="1">Nucleus</location>
    </subcellularLocation>
</comment>
<dbReference type="InterPro" id="IPR000717">
    <property type="entry name" value="PCI_dom"/>
</dbReference>
<keyword evidence="6" id="KW-0539">Nucleus</keyword>
<dbReference type="GO" id="GO:0005737">
    <property type="term" value="C:cytoplasm"/>
    <property type="evidence" value="ECO:0007669"/>
    <property type="project" value="UniProtKB-SubCell"/>
</dbReference>
<name>G4TRE3_SERID</name>
<dbReference type="InParanoid" id="G4TRE3"/>
<evidence type="ECO:0000256" key="5">
    <source>
        <dbReference type="ARBA" id="ARBA00022790"/>
    </source>
</evidence>
<comment type="caution">
    <text evidence="8">The sequence shown here is derived from an EMBL/GenBank/DDBJ whole genome shotgun (WGS) entry which is preliminary data.</text>
</comment>
<sequence>MASNVVADQEDAYMEDSFTGEIPVKGSAQVRRVTNNVVIDEDHPFDLEAYISNYDHDRASIKRLFFIANACPQLAPLALSRAVEYALEGKDSTLYQNVVSTYNNIVGPQHGVQLNQEWLDRTAQRSHAERDKLEVELKMYTGNMIKESIRMGHNELGHFYRAHGDHATALRHYTKSREFCTSSAHVVDMCLNILELLLEEQNYPHVSTYVFKAEAALEASGSASDKKKGTSNPEREKVEAKLNLAMALSLLGQSNYDAAAWAFMKIGKNLDGWEHKVASPSDIAIFGTLCALATFERRQLKTVLLESETFSYYLEQESYVRDLIEAYLASKFRNVLAILERQSARHSLDNQLGPHIKNLTRLIKNRALVLYFGPFASIRLESLAAAFGLSTEETEKNVVALIQDGSIKGRVDSHNKILKAKDLDHRTELFIRATKTGQEIASLNRKLLYRLRLQEADIIVKPPKNAHLEAMAYGPPM</sequence>
<comment type="similarity">
    <text evidence="3">Belongs to the CSN1 family.</text>
</comment>
<dbReference type="SMART" id="SM00088">
    <property type="entry name" value="PINT"/>
    <property type="match status" value="1"/>
</dbReference>
<dbReference type="OrthoDB" id="422427at2759"/>
<organism evidence="8 9">
    <name type="scientific">Serendipita indica (strain DSM 11827)</name>
    <name type="common">Root endophyte fungus</name>
    <name type="synonym">Piriformospora indica</name>
    <dbReference type="NCBI Taxonomy" id="1109443"/>
    <lineage>
        <taxon>Eukaryota</taxon>
        <taxon>Fungi</taxon>
        <taxon>Dikarya</taxon>
        <taxon>Basidiomycota</taxon>
        <taxon>Agaricomycotina</taxon>
        <taxon>Agaricomycetes</taxon>
        <taxon>Sebacinales</taxon>
        <taxon>Serendipitaceae</taxon>
        <taxon>Serendipita</taxon>
    </lineage>
</organism>
<dbReference type="InterPro" id="IPR045135">
    <property type="entry name" value="Rpn7_N"/>
</dbReference>
<dbReference type="Pfam" id="PF10602">
    <property type="entry name" value="RPN7"/>
    <property type="match status" value="1"/>
</dbReference>
<dbReference type="STRING" id="1109443.G4TRE3"/>
<keyword evidence="9" id="KW-1185">Reference proteome</keyword>
<dbReference type="eggNOG" id="KOG0686">
    <property type="taxonomic scope" value="Eukaryota"/>
</dbReference>
<proteinExistence type="inferred from homology"/>
<dbReference type="Proteomes" id="UP000007148">
    <property type="component" value="Unassembled WGS sequence"/>
</dbReference>
<keyword evidence="4" id="KW-0963">Cytoplasm</keyword>
<dbReference type="Gene3D" id="1.25.40.570">
    <property type="match status" value="1"/>
</dbReference>
<dbReference type="GO" id="GO:0008180">
    <property type="term" value="C:COP9 signalosome"/>
    <property type="evidence" value="ECO:0007669"/>
    <property type="project" value="UniProtKB-KW"/>
</dbReference>
<evidence type="ECO:0000313" key="8">
    <source>
        <dbReference type="EMBL" id="CCA73886.1"/>
    </source>
</evidence>
<feature type="domain" description="PCI" evidence="7">
    <location>
        <begin position="206"/>
        <end position="425"/>
    </location>
</feature>
<reference evidence="8 9" key="1">
    <citation type="journal article" date="2011" name="PLoS Pathog.">
        <title>Endophytic Life Strategies Decoded by Genome and Transcriptome Analyses of the Mutualistic Root Symbiont Piriformospora indica.</title>
        <authorList>
            <person name="Zuccaro A."/>
            <person name="Lahrmann U."/>
            <person name="Guldener U."/>
            <person name="Langen G."/>
            <person name="Pfiffi S."/>
            <person name="Biedenkopf D."/>
            <person name="Wong P."/>
            <person name="Samans B."/>
            <person name="Grimm C."/>
            <person name="Basiewicz M."/>
            <person name="Murat C."/>
            <person name="Martin F."/>
            <person name="Kogel K.H."/>
        </authorList>
    </citation>
    <scope>NUCLEOTIDE SEQUENCE [LARGE SCALE GENOMIC DNA]</scope>
    <source>
        <strain evidence="8 9">DSM 11827</strain>
    </source>
</reference>
<evidence type="ECO:0000313" key="9">
    <source>
        <dbReference type="Proteomes" id="UP000007148"/>
    </source>
</evidence>
<dbReference type="OMA" id="IYLQNWA"/>
<dbReference type="HOGENOM" id="CLU_022348_1_0_1"/>